<evidence type="ECO:0000313" key="3">
    <source>
        <dbReference type="Proteomes" id="UP000008983"/>
    </source>
</evidence>
<protein>
    <submittedName>
        <fullName evidence="2">Protein kinase domain protein</fullName>
    </submittedName>
</protein>
<gene>
    <name evidence="2" type="ORF">IMG5_193490</name>
</gene>
<proteinExistence type="predicted"/>
<dbReference type="Proteomes" id="UP000008983">
    <property type="component" value="Unassembled WGS sequence"/>
</dbReference>
<name>G0R4J8_ICHMU</name>
<feature type="domain" description="Protein kinase" evidence="1">
    <location>
        <begin position="1"/>
        <end position="203"/>
    </location>
</feature>
<accession>G0R4J8</accession>
<organism evidence="2 3">
    <name type="scientific">Ichthyophthirius multifiliis</name>
    <name type="common">White spot disease agent</name>
    <name type="synonym">Ich</name>
    <dbReference type="NCBI Taxonomy" id="5932"/>
    <lineage>
        <taxon>Eukaryota</taxon>
        <taxon>Sar</taxon>
        <taxon>Alveolata</taxon>
        <taxon>Ciliophora</taxon>
        <taxon>Intramacronucleata</taxon>
        <taxon>Oligohymenophorea</taxon>
        <taxon>Hymenostomatida</taxon>
        <taxon>Ophryoglenina</taxon>
        <taxon>Ichthyophthirius</taxon>
    </lineage>
</organism>
<evidence type="ECO:0000259" key="1">
    <source>
        <dbReference type="PROSITE" id="PS50011"/>
    </source>
</evidence>
<keyword evidence="2" id="KW-0418">Kinase</keyword>
<dbReference type="GO" id="GO:0004672">
    <property type="term" value="F:protein kinase activity"/>
    <property type="evidence" value="ECO:0007669"/>
    <property type="project" value="InterPro"/>
</dbReference>
<dbReference type="eggNOG" id="KOG0198">
    <property type="taxonomic scope" value="Eukaryota"/>
</dbReference>
<dbReference type="GeneID" id="14903672"/>
<sequence length="234" mass="27910">PKLICYDFLDLALYMELGFCSLLDFTNFLKGKKNQFLGDFQACFLLKQLFLMNLEFFQNKAFHGDIKPANIVFVFEKKNQFGLKFIDFGASSDDMDFFLAYYTPAYVCEKVFLKEIGFSVEEIFYSEVFSSCRSIQNMIIFSSQGNFKDYFKKNQDQQFQIFSKEFQKSHQKLISVFQKVYEKKDLKLNLEQFQEIIKIFNFFDFEGIFESFCQQIQELENFIKQQNQNQKVVK</sequence>
<dbReference type="EMBL" id="GL984351">
    <property type="protein sequence ID" value="EGR27596.1"/>
    <property type="molecule type" value="Genomic_DNA"/>
</dbReference>
<evidence type="ECO:0000313" key="2">
    <source>
        <dbReference type="EMBL" id="EGR27596.1"/>
    </source>
</evidence>
<dbReference type="OrthoDB" id="326339at2759"/>
<dbReference type="Gene3D" id="1.10.510.10">
    <property type="entry name" value="Transferase(Phosphotransferase) domain 1"/>
    <property type="match status" value="1"/>
</dbReference>
<dbReference type="InterPro" id="IPR011009">
    <property type="entry name" value="Kinase-like_dom_sf"/>
</dbReference>
<dbReference type="InParanoid" id="G0R4J8"/>
<dbReference type="PROSITE" id="PS50011">
    <property type="entry name" value="PROTEIN_KINASE_DOM"/>
    <property type="match status" value="1"/>
</dbReference>
<dbReference type="STRING" id="857967.G0R4J8"/>
<dbReference type="RefSeq" id="XP_004025048.1">
    <property type="nucleotide sequence ID" value="XM_004024999.1"/>
</dbReference>
<keyword evidence="2" id="KW-0808">Transferase</keyword>
<dbReference type="SUPFAM" id="SSF56112">
    <property type="entry name" value="Protein kinase-like (PK-like)"/>
    <property type="match status" value="1"/>
</dbReference>
<feature type="non-terminal residue" evidence="2">
    <location>
        <position position="1"/>
    </location>
</feature>
<reference evidence="2 3" key="1">
    <citation type="submission" date="2011-07" db="EMBL/GenBank/DDBJ databases">
        <authorList>
            <person name="Coyne R."/>
            <person name="Brami D."/>
            <person name="Johnson J."/>
            <person name="Hostetler J."/>
            <person name="Hannick L."/>
            <person name="Clark T."/>
            <person name="Cassidy-Hanley D."/>
            <person name="Inman J."/>
        </authorList>
    </citation>
    <scope>NUCLEOTIDE SEQUENCE [LARGE SCALE GENOMIC DNA]</scope>
    <source>
        <strain evidence="2 3">G5</strain>
    </source>
</reference>
<dbReference type="AlphaFoldDB" id="G0R4J8"/>
<dbReference type="GO" id="GO:0005524">
    <property type="term" value="F:ATP binding"/>
    <property type="evidence" value="ECO:0007669"/>
    <property type="project" value="InterPro"/>
</dbReference>
<keyword evidence="3" id="KW-1185">Reference proteome</keyword>
<dbReference type="InterPro" id="IPR000719">
    <property type="entry name" value="Prot_kinase_dom"/>
</dbReference>